<sequence length="356" mass="40075">MSTIDIAGQRLFHQQLLQTSFKQPHEVVSWFGAMQSQEYANSKWGIGVRLPGSTDADIEKAISNKSIVRTSALRGTLHLMAAEDIRWILTLIQPNVMTRMRSIERKLGMDDHLFDKTNQLIKKALEGGQQLIRKELIALMQEKGINTEENRMNHILYRASLTGIICNGPLRGKQHTHTLLDEWLPVSKQLSREQSLSTLAQRYFTSHGPATVADFALWSGLSVTDARAGLEMVKKSLVSHRINEAEYWTAPGKVNVPDDTAFLLPAFDEYFIAYKDRSDVIDMAHANKVMTINGIFNPVMVINGQVVGTWKRTFKKDTVTIETAPFKPLKKAQQKALEAAGLQYAQFLDLKLAGFH</sequence>
<keyword evidence="2" id="KW-1185">Reference proteome</keyword>
<accession>A0A2P8HVA9</accession>
<comment type="caution">
    <text evidence="1">The sequence shown here is derived from an EMBL/GenBank/DDBJ whole genome shotgun (WGS) entry which is preliminary data.</text>
</comment>
<organism evidence="1 2">
    <name type="scientific">Chitinophaga niastensis</name>
    <dbReference type="NCBI Taxonomy" id="536980"/>
    <lineage>
        <taxon>Bacteria</taxon>
        <taxon>Pseudomonadati</taxon>
        <taxon>Bacteroidota</taxon>
        <taxon>Chitinophagia</taxon>
        <taxon>Chitinophagales</taxon>
        <taxon>Chitinophagaceae</taxon>
        <taxon>Chitinophaga</taxon>
    </lineage>
</organism>
<keyword evidence="1" id="KW-0238">DNA-binding</keyword>
<proteinExistence type="predicted"/>
<dbReference type="Pfam" id="PF06224">
    <property type="entry name" value="AlkZ-like"/>
    <property type="match status" value="1"/>
</dbReference>
<evidence type="ECO:0000313" key="1">
    <source>
        <dbReference type="EMBL" id="PSL50167.1"/>
    </source>
</evidence>
<reference evidence="1 2" key="1">
    <citation type="submission" date="2018-03" db="EMBL/GenBank/DDBJ databases">
        <title>Genomic Encyclopedia of Archaeal and Bacterial Type Strains, Phase II (KMG-II): from individual species to whole genera.</title>
        <authorList>
            <person name="Goeker M."/>
        </authorList>
    </citation>
    <scope>NUCLEOTIDE SEQUENCE [LARGE SCALE GENOMIC DNA]</scope>
    <source>
        <strain evidence="1 2">DSM 24859</strain>
    </source>
</reference>
<dbReference type="GO" id="GO:0003677">
    <property type="term" value="F:DNA binding"/>
    <property type="evidence" value="ECO:0007669"/>
    <property type="project" value="UniProtKB-KW"/>
</dbReference>
<dbReference type="EMBL" id="PYAW01000001">
    <property type="protein sequence ID" value="PSL50167.1"/>
    <property type="molecule type" value="Genomic_DNA"/>
</dbReference>
<dbReference type="RefSeq" id="WP_106527337.1">
    <property type="nucleotide sequence ID" value="NZ_PYAW01000001.1"/>
</dbReference>
<protein>
    <submittedName>
        <fullName evidence="1">Winged helix DNA-binding protein</fullName>
    </submittedName>
</protein>
<dbReference type="PANTHER" id="PTHR38479">
    <property type="entry name" value="LMO0824 PROTEIN"/>
    <property type="match status" value="1"/>
</dbReference>
<gene>
    <name evidence="1" type="ORF">CLV51_1011511</name>
</gene>
<dbReference type="AlphaFoldDB" id="A0A2P8HVA9"/>
<dbReference type="Proteomes" id="UP000240971">
    <property type="component" value="Unassembled WGS sequence"/>
</dbReference>
<dbReference type="PANTHER" id="PTHR38479:SF2">
    <property type="entry name" value="WINGED HELIX DNA-BINDING DOMAIN-CONTAINING PROTEIN"/>
    <property type="match status" value="1"/>
</dbReference>
<dbReference type="InterPro" id="IPR009351">
    <property type="entry name" value="AlkZ-like"/>
</dbReference>
<evidence type="ECO:0000313" key="2">
    <source>
        <dbReference type="Proteomes" id="UP000240971"/>
    </source>
</evidence>
<name>A0A2P8HVA9_CHINA</name>
<dbReference type="OrthoDB" id="2210247at2"/>